<dbReference type="RefSeq" id="WP_152800531.1">
    <property type="nucleotide sequence ID" value="NZ_WHNX01000001.1"/>
</dbReference>
<sequence length="182" mass="20191">MSEISCDVCIDLIPLVKDNAASEGSHLLVTEHIKHCDSCRNLYESLETETPVMNEESIISKIKKQLFIIAMGIVVIGIMLGIALSDTMGMFYNILIMPTIGAIGYFALNKKAYHIPIALFVFSYVGLFIKYIFQGIFEEGFIISMFVMPVYWSGIYAGLCTVGVIIALLLKIAFGKEVKNES</sequence>
<gene>
    <name evidence="2" type="ORF">GC105_00225</name>
</gene>
<protein>
    <submittedName>
        <fullName evidence="2">Zf-HC2 domain-containing protein</fullName>
    </submittedName>
</protein>
<comment type="caution">
    <text evidence="2">The sequence shown here is derived from an EMBL/GenBank/DDBJ whole genome shotgun (WGS) entry which is preliminary data.</text>
</comment>
<evidence type="ECO:0000256" key="1">
    <source>
        <dbReference type="SAM" id="Phobius"/>
    </source>
</evidence>
<proteinExistence type="predicted"/>
<organism evidence="2 3">
    <name type="scientific">Alkalibaculum sporogenes</name>
    <dbReference type="NCBI Taxonomy" id="2655001"/>
    <lineage>
        <taxon>Bacteria</taxon>
        <taxon>Bacillati</taxon>
        <taxon>Bacillota</taxon>
        <taxon>Clostridia</taxon>
        <taxon>Eubacteriales</taxon>
        <taxon>Eubacteriaceae</taxon>
        <taxon>Alkalibaculum</taxon>
    </lineage>
</organism>
<reference evidence="2 3" key="1">
    <citation type="submission" date="2019-10" db="EMBL/GenBank/DDBJ databases">
        <title>Alkalibaculum tamaniensis sp.nov., a new alkaliphilic acetogen, isolated on methoxylated aromatics from a mud volcano.</title>
        <authorList>
            <person name="Khomyakova M.A."/>
            <person name="Merkel A.Y."/>
            <person name="Bonch-Osmolovskaya E.A."/>
            <person name="Slobodkin A.I."/>
        </authorList>
    </citation>
    <scope>NUCLEOTIDE SEQUENCE [LARGE SCALE GENOMIC DNA]</scope>
    <source>
        <strain evidence="2 3">M08DMB</strain>
    </source>
</reference>
<name>A0A6A7K4Z9_9FIRM</name>
<feature type="transmembrane region" description="Helical" evidence="1">
    <location>
        <begin position="66"/>
        <end position="84"/>
    </location>
</feature>
<dbReference type="Proteomes" id="UP000440004">
    <property type="component" value="Unassembled WGS sequence"/>
</dbReference>
<dbReference type="EMBL" id="WHNX01000001">
    <property type="protein sequence ID" value="MPW24223.1"/>
    <property type="molecule type" value="Genomic_DNA"/>
</dbReference>
<keyword evidence="1" id="KW-0812">Transmembrane</keyword>
<feature type="transmembrane region" description="Helical" evidence="1">
    <location>
        <begin position="90"/>
        <end position="108"/>
    </location>
</feature>
<keyword evidence="1" id="KW-0472">Membrane</keyword>
<accession>A0A6A7K4Z9</accession>
<keyword evidence="3" id="KW-1185">Reference proteome</keyword>
<feature type="transmembrane region" description="Helical" evidence="1">
    <location>
        <begin position="153"/>
        <end position="174"/>
    </location>
</feature>
<keyword evidence="1" id="KW-1133">Transmembrane helix</keyword>
<feature type="transmembrane region" description="Helical" evidence="1">
    <location>
        <begin position="115"/>
        <end position="133"/>
    </location>
</feature>
<dbReference type="AlphaFoldDB" id="A0A6A7K4Z9"/>
<evidence type="ECO:0000313" key="2">
    <source>
        <dbReference type="EMBL" id="MPW24223.1"/>
    </source>
</evidence>
<evidence type="ECO:0000313" key="3">
    <source>
        <dbReference type="Proteomes" id="UP000440004"/>
    </source>
</evidence>